<sequence>MCLHGGFTFRWKSARTFPSPPSWPKPARQGGKPWRHGASPTISPVTSTCLETRTVQVLEHEIKELIISSLSLEDITPEDIDAGAPLFVEGLGLDSIDALELGLALQKKYGVSLSADSEETRRHFSSVRALGEFVAASRA</sequence>
<feature type="domain" description="Carrier" evidence="2">
    <location>
        <begin position="56"/>
        <end position="138"/>
    </location>
</feature>
<name>A0A1Y5Q4T5_9GAMM</name>
<reference evidence="3" key="1">
    <citation type="submission" date="2016-03" db="EMBL/GenBank/DDBJ databases">
        <authorList>
            <person name="Ploux O."/>
        </authorList>
    </citation>
    <scope>NUCLEOTIDE SEQUENCE</scope>
    <source>
        <strain evidence="3">UC10</strain>
    </source>
</reference>
<dbReference type="InterPro" id="IPR036736">
    <property type="entry name" value="ACP-like_sf"/>
</dbReference>
<gene>
    <name evidence="3" type="ORF">STPYR_12181</name>
</gene>
<dbReference type="AlphaFoldDB" id="A0A1Y5Q4T5"/>
<evidence type="ECO:0000256" key="1">
    <source>
        <dbReference type="SAM" id="MobiDB-lite"/>
    </source>
</evidence>
<feature type="region of interest" description="Disordered" evidence="1">
    <location>
        <begin position="18"/>
        <end position="40"/>
    </location>
</feature>
<dbReference type="SUPFAM" id="SSF47336">
    <property type="entry name" value="ACP-like"/>
    <property type="match status" value="1"/>
</dbReference>
<dbReference type="NCBIfam" id="NF006617">
    <property type="entry name" value="PRK09184.1"/>
    <property type="match status" value="1"/>
</dbReference>
<evidence type="ECO:0000313" key="3">
    <source>
        <dbReference type="EMBL" id="SBV37251.1"/>
    </source>
</evidence>
<dbReference type="Pfam" id="PF00550">
    <property type="entry name" value="PP-binding"/>
    <property type="match status" value="1"/>
</dbReference>
<organism evidence="3">
    <name type="scientific">uncultured Stenotrophomonas sp</name>
    <dbReference type="NCBI Taxonomy" id="165438"/>
    <lineage>
        <taxon>Bacteria</taxon>
        <taxon>Pseudomonadati</taxon>
        <taxon>Pseudomonadota</taxon>
        <taxon>Gammaproteobacteria</taxon>
        <taxon>Lysobacterales</taxon>
        <taxon>Lysobacteraceae</taxon>
        <taxon>Stenotrophomonas</taxon>
        <taxon>environmental samples</taxon>
    </lineage>
</organism>
<dbReference type="EMBL" id="FLTS01000001">
    <property type="protein sequence ID" value="SBV37251.1"/>
    <property type="molecule type" value="Genomic_DNA"/>
</dbReference>
<dbReference type="InterPro" id="IPR009081">
    <property type="entry name" value="PP-bd_ACP"/>
</dbReference>
<dbReference type="Gene3D" id="1.10.1200.10">
    <property type="entry name" value="ACP-like"/>
    <property type="match status" value="1"/>
</dbReference>
<protein>
    <submittedName>
        <fullName evidence="3">Acyl carrier protein (ACP1) (Modular protein)</fullName>
    </submittedName>
</protein>
<dbReference type="PROSITE" id="PS50075">
    <property type="entry name" value="CARRIER"/>
    <property type="match status" value="1"/>
</dbReference>
<evidence type="ECO:0000259" key="2">
    <source>
        <dbReference type="PROSITE" id="PS50075"/>
    </source>
</evidence>
<proteinExistence type="predicted"/>
<accession>A0A1Y5Q4T5</accession>